<accession>A0A813HYM3</accession>
<dbReference type="AlphaFoldDB" id="A0A813HYM3"/>
<dbReference type="EMBL" id="CAJNNV010033213">
    <property type="protein sequence ID" value="CAE8642807.1"/>
    <property type="molecule type" value="Genomic_DNA"/>
</dbReference>
<feature type="compositionally biased region" description="Low complexity" evidence="1">
    <location>
        <begin position="88"/>
        <end position="125"/>
    </location>
</feature>
<evidence type="ECO:0000259" key="2">
    <source>
        <dbReference type="PROSITE" id="PS50090"/>
    </source>
</evidence>
<feature type="region of interest" description="Disordered" evidence="1">
    <location>
        <begin position="49"/>
        <end position="68"/>
    </location>
</feature>
<feature type="domain" description="Myb-like" evidence="2">
    <location>
        <begin position="338"/>
        <end position="394"/>
    </location>
</feature>
<dbReference type="SUPFAM" id="SSF46689">
    <property type="entry name" value="Homeodomain-like"/>
    <property type="match status" value="1"/>
</dbReference>
<evidence type="ECO:0000313" key="4">
    <source>
        <dbReference type="Proteomes" id="UP000654075"/>
    </source>
</evidence>
<feature type="compositionally biased region" description="Polar residues" evidence="1">
    <location>
        <begin position="78"/>
        <end position="87"/>
    </location>
</feature>
<dbReference type="PROSITE" id="PS50090">
    <property type="entry name" value="MYB_LIKE"/>
    <property type="match status" value="1"/>
</dbReference>
<protein>
    <recommendedName>
        <fullName evidence="2">Myb-like domain-containing protein</fullName>
    </recommendedName>
</protein>
<proteinExistence type="predicted"/>
<dbReference type="Proteomes" id="UP000654075">
    <property type="component" value="Unassembled WGS sequence"/>
</dbReference>
<comment type="caution">
    <text evidence="3">The sequence shown here is derived from an EMBL/GenBank/DDBJ whole genome shotgun (WGS) entry which is preliminary data.</text>
</comment>
<reference evidence="3" key="1">
    <citation type="submission" date="2021-02" db="EMBL/GenBank/DDBJ databases">
        <authorList>
            <person name="Dougan E. K."/>
            <person name="Rhodes N."/>
            <person name="Thang M."/>
            <person name="Chan C."/>
        </authorList>
    </citation>
    <scope>NUCLEOTIDE SEQUENCE</scope>
</reference>
<dbReference type="Gene3D" id="1.10.10.60">
    <property type="entry name" value="Homeodomain-like"/>
    <property type="match status" value="1"/>
</dbReference>
<sequence>MVANRREQPSAVEVETQGNLSIHSGNLTFCGKQQSAECSIDDAQAKKHIDRNSSSYSHHSNSHRSNSITANNRYSFYTDSAGTQNTQSSTSHTDRSTNNSSNNNTTNNTNNNTTNNGSRKSSNGNMTDANHEGNTLHSMASSSREQHFDELSWGGCSAAPIGSRRSTQLLHAAMARWQNEAEQRQAILQELEVKFASAAAAADERSLRAVLRGAVAALTAPRSRVLESGSGQPLGEEAQERLARAWQRRLRELVLGCLSKLDTSDARSAPALAVLQSLIARFESRTGTDASEACAGKTWQKLKAAVAPEGVHESGVLRQEAVAEEPDLALPGLESSAPVGLKRPPWSQEELQSLRDTVADRGGGAAMTLRLWRRVASQLGRTTHSCRARFRLMTDPRYFPAAPQVVKHPTGLIKNVIFAALAKLHGQATLPELLRCIRADAAIQRDFAGSFSNHVSKVTGTISCIPATERSIKTNISRHCRATMAKRSNFKIYVLK</sequence>
<dbReference type="InterPro" id="IPR001005">
    <property type="entry name" value="SANT/Myb"/>
</dbReference>
<feature type="compositionally biased region" description="Low complexity" evidence="1">
    <location>
        <begin position="52"/>
        <end position="67"/>
    </location>
</feature>
<keyword evidence="4" id="KW-1185">Reference proteome</keyword>
<dbReference type="SMART" id="SM00717">
    <property type="entry name" value="SANT"/>
    <property type="match status" value="1"/>
</dbReference>
<feature type="compositionally biased region" description="Polar residues" evidence="1">
    <location>
        <begin position="126"/>
        <end position="143"/>
    </location>
</feature>
<evidence type="ECO:0000256" key="1">
    <source>
        <dbReference type="SAM" id="MobiDB-lite"/>
    </source>
</evidence>
<organism evidence="3 4">
    <name type="scientific">Polarella glacialis</name>
    <name type="common">Dinoflagellate</name>
    <dbReference type="NCBI Taxonomy" id="89957"/>
    <lineage>
        <taxon>Eukaryota</taxon>
        <taxon>Sar</taxon>
        <taxon>Alveolata</taxon>
        <taxon>Dinophyceae</taxon>
        <taxon>Suessiales</taxon>
        <taxon>Suessiaceae</taxon>
        <taxon>Polarella</taxon>
    </lineage>
</organism>
<dbReference type="InterPro" id="IPR009057">
    <property type="entry name" value="Homeodomain-like_sf"/>
</dbReference>
<gene>
    <name evidence="3" type="ORF">PGLA1383_LOCUS57209</name>
</gene>
<evidence type="ECO:0000313" key="3">
    <source>
        <dbReference type="EMBL" id="CAE8642807.1"/>
    </source>
</evidence>
<feature type="region of interest" description="Disordered" evidence="1">
    <location>
        <begin position="78"/>
        <end position="146"/>
    </location>
</feature>
<name>A0A813HYM3_POLGL</name>
<dbReference type="Pfam" id="PF00249">
    <property type="entry name" value="Myb_DNA-binding"/>
    <property type="match status" value="1"/>
</dbReference>